<dbReference type="InterPro" id="IPR023213">
    <property type="entry name" value="CAT-like_dom_sf"/>
</dbReference>
<evidence type="ECO:0000256" key="1">
    <source>
        <dbReference type="ARBA" id="ARBA00009861"/>
    </source>
</evidence>
<dbReference type="PANTHER" id="PTHR31623:SF110">
    <property type="entry name" value="VINORINE SYNTHASE-LIKE"/>
    <property type="match status" value="1"/>
</dbReference>
<evidence type="ECO:0000256" key="2">
    <source>
        <dbReference type="ARBA" id="ARBA00022679"/>
    </source>
</evidence>
<proteinExistence type="inferred from homology"/>
<evidence type="ECO:0000313" key="4">
    <source>
        <dbReference type="EMBL" id="KAK6127730.1"/>
    </source>
</evidence>
<reference evidence="4 5" key="1">
    <citation type="journal article" date="2021" name="Comput. Struct. Biotechnol. J.">
        <title>De novo genome assembly of the potent medicinal plant Rehmannia glutinosa using nanopore technology.</title>
        <authorList>
            <person name="Ma L."/>
            <person name="Dong C."/>
            <person name="Song C."/>
            <person name="Wang X."/>
            <person name="Zheng X."/>
            <person name="Niu Y."/>
            <person name="Chen S."/>
            <person name="Feng W."/>
        </authorList>
    </citation>
    <scope>NUCLEOTIDE SEQUENCE [LARGE SCALE GENOMIC DNA]</scope>
    <source>
        <strain evidence="4">DH-2019</strain>
    </source>
</reference>
<sequence>MFYPLGGRIQENSLNRLQRFGAEFIEARVHTRLSEVIQEPNMEELKKLQQVEPLGQGGDDHEKVVLVVKLSYFDCGGIALAISLSHKIADGTSLVAFIDAWAAMCRGETEVFKPTFDFASIFPPRALSGLGHAPNVGMTNEKLATKRFVFDKEKLAKFKEFTSSQVKDPTRVEVVSSYIWRRFMDVAKAKSSTKTSFVAVHAVNLRPRKRPPIPKHAFGNCWRPAIAMSEQEDGSDLVDKLRAAIRCMNDDFIKTVENGEYLSHLSKSVDLFLKGGFEFCNFSSWCRFPVYEVDFGWGKPDWVCTTTLPYKNVVILMSTPSGEGIEAWVNMLEDEMNMLEEHLKLMDSVSSSN</sequence>
<keyword evidence="3" id="KW-0012">Acyltransferase</keyword>
<accession>A0ABR0UYA5</accession>
<organism evidence="4 5">
    <name type="scientific">Rehmannia glutinosa</name>
    <name type="common">Chinese foxglove</name>
    <dbReference type="NCBI Taxonomy" id="99300"/>
    <lineage>
        <taxon>Eukaryota</taxon>
        <taxon>Viridiplantae</taxon>
        <taxon>Streptophyta</taxon>
        <taxon>Embryophyta</taxon>
        <taxon>Tracheophyta</taxon>
        <taxon>Spermatophyta</taxon>
        <taxon>Magnoliopsida</taxon>
        <taxon>eudicotyledons</taxon>
        <taxon>Gunneridae</taxon>
        <taxon>Pentapetalae</taxon>
        <taxon>asterids</taxon>
        <taxon>lamiids</taxon>
        <taxon>Lamiales</taxon>
        <taxon>Orobanchaceae</taxon>
        <taxon>Rehmannieae</taxon>
        <taxon>Rehmannia</taxon>
    </lineage>
</organism>
<dbReference type="EMBL" id="JABTTQ020001860">
    <property type="protein sequence ID" value="KAK6127730.1"/>
    <property type="molecule type" value="Genomic_DNA"/>
</dbReference>
<comment type="similarity">
    <text evidence="1">Belongs to the plant acyltransferase family.</text>
</comment>
<dbReference type="Proteomes" id="UP001318860">
    <property type="component" value="Unassembled WGS sequence"/>
</dbReference>
<dbReference type="PANTHER" id="PTHR31623">
    <property type="entry name" value="F21J9.9"/>
    <property type="match status" value="1"/>
</dbReference>
<evidence type="ECO:0000313" key="5">
    <source>
        <dbReference type="Proteomes" id="UP001318860"/>
    </source>
</evidence>
<evidence type="ECO:0008006" key="6">
    <source>
        <dbReference type="Google" id="ProtNLM"/>
    </source>
</evidence>
<keyword evidence="2" id="KW-0808">Transferase</keyword>
<keyword evidence="5" id="KW-1185">Reference proteome</keyword>
<evidence type="ECO:0000256" key="3">
    <source>
        <dbReference type="ARBA" id="ARBA00023315"/>
    </source>
</evidence>
<dbReference type="Gene3D" id="3.30.559.10">
    <property type="entry name" value="Chloramphenicol acetyltransferase-like domain"/>
    <property type="match status" value="2"/>
</dbReference>
<dbReference type="Pfam" id="PF02458">
    <property type="entry name" value="Transferase"/>
    <property type="match status" value="1"/>
</dbReference>
<gene>
    <name evidence="4" type="ORF">DH2020_038536</name>
</gene>
<name>A0ABR0UYA5_REHGL</name>
<protein>
    <recommendedName>
        <fullName evidence="6">Vinorine synthase</fullName>
    </recommendedName>
</protein>
<comment type="caution">
    <text evidence="4">The sequence shown here is derived from an EMBL/GenBank/DDBJ whole genome shotgun (WGS) entry which is preliminary data.</text>
</comment>